<dbReference type="AlphaFoldDB" id="A0A8H6WJU3"/>
<dbReference type="InterPro" id="IPR013083">
    <property type="entry name" value="Znf_RING/FYVE/PHD"/>
</dbReference>
<dbReference type="GO" id="GO:0000785">
    <property type="term" value="C:chromatin"/>
    <property type="evidence" value="ECO:0007669"/>
    <property type="project" value="TreeGrafter"/>
</dbReference>
<dbReference type="GO" id="GO:0061665">
    <property type="term" value="F:SUMO ligase activity"/>
    <property type="evidence" value="ECO:0007669"/>
    <property type="project" value="TreeGrafter"/>
</dbReference>
<evidence type="ECO:0000256" key="5">
    <source>
        <dbReference type="ARBA" id="ARBA00022771"/>
    </source>
</evidence>
<evidence type="ECO:0000256" key="3">
    <source>
        <dbReference type="ARBA" id="ARBA00022679"/>
    </source>
</evidence>
<evidence type="ECO:0000256" key="7">
    <source>
        <dbReference type="ARBA" id="ARBA00022833"/>
    </source>
</evidence>
<dbReference type="InterPro" id="IPR004181">
    <property type="entry name" value="Znf_MIZ"/>
</dbReference>
<dbReference type="Gene3D" id="2.60.120.780">
    <property type="entry name" value="PINIT domain"/>
    <property type="match status" value="1"/>
</dbReference>
<evidence type="ECO:0000256" key="2">
    <source>
        <dbReference type="ARBA" id="ARBA00005383"/>
    </source>
</evidence>
<comment type="pathway">
    <text evidence="1">Protein modification; protein sumoylation.</text>
</comment>
<dbReference type="PANTHER" id="PTHR10782">
    <property type="entry name" value="ZINC FINGER MIZ DOMAIN-CONTAINING PROTEIN"/>
    <property type="match status" value="1"/>
</dbReference>
<protein>
    <submittedName>
        <fullName evidence="12">Uncharacterized protein</fullName>
    </submittedName>
</protein>
<evidence type="ECO:0000256" key="6">
    <source>
        <dbReference type="ARBA" id="ARBA00022786"/>
    </source>
</evidence>
<keyword evidence="6" id="KW-0833">Ubl conjugation pathway</keyword>
<comment type="caution">
    <text evidence="12">The sequence shown here is derived from an EMBL/GenBank/DDBJ whole genome shotgun (WGS) entry which is preliminary data.</text>
</comment>
<dbReference type="EMBL" id="JACAZF010000001">
    <property type="protein sequence ID" value="KAF7314904.1"/>
    <property type="molecule type" value="Genomic_DNA"/>
</dbReference>
<evidence type="ECO:0000256" key="9">
    <source>
        <dbReference type="SAM" id="MobiDB-lite"/>
    </source>
</evidence>
<organism evidence="12 13">
    <name type="scientific">Mycena indigotica</name>
    <dbReference type="NCBI Taxonomy" id="2126181"/>
    <lineage>
        <taxon>Eukaryota</taxon>
        <taxon>Fungi</taxon>
        <taxon>Dikarya</taxon>
        <taxon>Basidiomycota</taxon>
        <taxon>Agaricomycotina</taxon>
        <taxon>Agaricomycetes</taxon>
        <taxon>Agaricomycetidae</taxon>
        <taxon>Agaricales</taxon>
        <taxon>Marasmiineae</taxon>
        <taxon>Mycenaceae</taxon>
        <taxon>Mycena</taxon>
    </lineage>
</organism>
<evidence type="ECO:0000313" key="12">
    <source>
        <dbReference type="EMBL" id="KAF7314904.1"/>
    </source>
</evidence>
<name>A0A8H6WJU3_9AGAR</name>
<proteinExistence type="inferred from homology"/>
<keyword evidence="4" id="KW-0479">Metal-binding</keyword>
<evidence type="ECO:0000313" key="13">
    <source>
        <dbReference type="Proteomes" id="UP000636479"/>
    </source>
</evidence>
<dbReference type="GO" id="GO:0008270">
    <property type="term" value="F:zinc ion binding"/>
    <property type="evidence" value="ECO:0007669"/>
    <property type="project" value="UniProtKB-KW"/>
</dbReference>
<keyword evidence="3" id="KW-0808">Transferase</keyword>
<evidence type="ECO:0000259" key="10">
    <source>
        <dbReference type="PROSITE" id="PS51044"/>
    </source>
</evidence>
<accession>A0A8H6WJU3</accession>
<dbReference type="GeneID" id="59339533"/>
<dbReference type="Proteomes" id="UP000636479">
    <property type="component" value="Unassembled WGS sequence"/>
</dbReference>
<dbReference type="UniPathway" id="UPA00886"/>
<feature type="region of interest" description="Disordered" evidence="9">
    <location>
        <begin position="94"/>
        <end position="136"/>
    </location>
</feature>
<dbReference type="InterPro" id="IPR023321">
    <property type="entry name" value="PINIT"/>
</dbReference>
<feature type="domain" description="SP-RING-type" evidence="10">
    <location>
        <begin position="335"/>
        <end position="416"/>
    </location>
</feature>
<dbReference type="PROSITE" id="PS51466">
    <property type="entry name" value="PINIT"/>
    <property type="match status" value="1"/>
</dbReference>
<keyword evidence="5 8" id="KW-0863">Zinc-finger</keyword>
<comment type="similarity">
    <text evidence="2">Belongs to the PIAS family.</text>
</comment>
<dbReference type="OrthoDB" id="28127at2759"/>
<gene>
    <name evidence="12" type="ORF">MIND_00004200</name>
</gene>
<dbReference type="GO" id="GO:0016925">
    <property type="term" value="P:protein sumoylation"/>
    <property type="evidence" value="ECO:0007669"/>
    <property type="project" value="UniProtKB-UniPathway"/>
</dbReference>
<evidence type="ECO:0000259" key="11">
    <source>
        <dbReference type="PROSITE" id="PS51466"/>
    </source>
</evidence>
<dbReference type="RefSeq" id="XP_037224927.1">
    <property type="nucleotide sequence ID" value="XM_037357017.1"/>
</dbReference>
<dbReference type="InterPro" id="IPR038654">
    <property type="entry name" value="PINIT_sf"/>
</dbReference>
<dbReference type="Pfam" id="PF14324">
    <property type="entry name" value="PINIT"/>
    <property type="match status" value="1"/>
</dbReference>
<dbReference type="PROSITE" id="PS51044">
    <property type="entry name" value="ZF_SP_RING"/>
    <property type="match status" value="1"/>
</dbReference>
<feature type="domain" description="PINIT" evidence="11">
    <location>
        <begin position="131"/>
        <end position="303"/>
    </location>
</feature>
<dbReference type="PANTHER" id="PTHR10782:SF4">
    <property type="entry name" value="TONALLI, ISOFORM E"/>
    <property type="match status" value="1"/>
</dbReference>
<keyword evidence="13" id="KW-1185">Reference proteome</keyword>
<keyword evidence="7" id="KW-0862">Zinc</keyword>
<evidence type="ECO:0000256" key="1">
    <source>
        <dbReference type="ARBA" id="ARBA00004718"/>
    </source>
</evidence>
<reference evidence="12" key="1">
    <citation type="submission" date="2020-05" db="EMBL/GenBank/DDBJ databases">
        <title>Mycena genomes resolve the evolution of fungal bioluminescence.</title>
        <authorList>
            <person name="Tsai I.J."/>
        </authorList>
    </citation>
    <scope>NUCLEOTIDE SEQUENCE</scope>
    <source>
        <strain evidence="12">171206Taipei</strain>
    </source>
</reference>
<sequence>MPSSRPGFNLSKEITSLIDALSSSRTTVVHLKQLIVAINAHTTARISRTGNKQDLVNRVTDELESLDEEDDLDAWIKIRPTVVDLQIVSTIQGSIKRKQRVSTPPEPSTSSLPSPSPPRIPTPTPEPVARSPSPEKEKFENNFCFETSPFFKVKKAVSAMLECPNTYGIGDPVEATLDFELDAEEVSKLHSPTSNYQLGLFCTSSTLYSPYSPSHPALPIEFPATCLITVNGRRLTNTYLKRRGFKNAKGSIAPPDLCAAGFLRIGNNSVSIEYTDSMPNHWGIATKDKRDKFYIVVQLIEAQRLMSLVNTLRETRFVPADEIRRQMVASMATNADEDIISSSFKLPLKCPISSARIIVPCRSAKCAHSQCFDAGSWYALMEQTTTWFCPICQKILDWRELIVDGLFAEILQQAPQGVDDVVLEADGSWRPYEGRFTLPSR</sequence>
<dbReference type="Pfam" id="PF02891">
    <property type="entry name" value="zf-MIZ"/>
    <property type="match status" value="1"/>
</dbReference>
<evidence type="ECO:0000256" key="8">
    <source>
        <dbReference type="PROSITE-ProRule" id="PRU00452"/>
    </source>
</evidence>
<feature type="compositionally biased region" description="Pro residues" evidence="9">
    <location>
        <begin position="114"/>
        <end position="126"/>
    </location>
</feature>
<dbReference type="Gene3D" id="3.30.40.10">
    <property type="entry name" value="Zinc/RING finger domain, C3HC4 (zinc finger)"/>
    <property type="match status" value="1"/>
</dbReference>
<evidence type="ECO:0000256" key="4">
    <source>
        <dbReference type="ARBA" id="ARBA00022723"/>
    </source>
</evidence>